<feature type="region of interest" description="Disordered" evidence="1">
    <location>
        <begin position="170"/>
        <end position="203"/>
    </location>
</feature>
<reference evidence="2" key="1">
    <citation type="submission" date="2020-03" db="EMBL/GenBank/DDBJ databases">
        <title>The deep terrestrial virosphere.</title>
        <authorList>
            <person name="Holmfeldt K."/>
            <person name="Nilsson E."/>
            <person name="Simone D."/>
            <person name="Lopez-Fernandez M."/>
            <person name="Wu X."/>
            <person name="de Brujin I."/>
            <person name="Lundin D."/>
            <person name="Andersson A."/>
            <person name="Bertilsson S."/>
            <person name="Dopson M."/>
        </authorList>
    </citation>
    <scope>NUCLEOTIDE SEQUENCE</scope>
    <source>
        <strain evidence="2">TM448A03774</strain>
    </source>
</reference>
<name>A0A6H2A1S5_9ZZZZ</name>
<dbReference type="EMBL" id="MT144439">
    <property type="protein sequence ID" value="QJA53662.1"/>
    <property type="molecule type" value="Genomic_DNA"/>
</dbReference>
<organism evidence="2">
    <name type="scientific">viral metagenome</name>
    <dbReference type="NCBI Taxonomy" id="1070528"/>
    <lineage>
        <taxon>unclassified sequences</taxon>
        <taxon>metagenomes</taxon>
        <taxon>organismal metagenomes</taxon>
    </lineage>
</organism>
<accession>A0A6H2A1S5</accession>
<evidence type="ECO:0000256" key="1">
    <source>
        <dbReference type="SAM" id="MobiDB-lite"/>
    </source>
</evidence>
<sequence>MRRYISEKNKQKIRLYKQLHQKVKYREIMDYILPFLQKDGWTGKAPCKSTISEIINDKTPVEEKVLEKAQEGYIQAESAELIKITKNRLDHYNKAEALVVDKMIKKLNTDERMSSRELVGMAKDLTIIREKILGTIEIGIESEGDPNKIKRLELIEDLINDVESKTKITQKITAIRPDPVERSKTSSDDGEDERGEESSGEQD</sequence>
<dbReference type="AlphaFoldDB" id="A0A6H2A1S5"/>
<feature type="compositionally biased region" description="Basic and acidic residues" evidence="1">
    <location>
        <begin position="178"/>
        <end position="187"/>
    </location>
</feature>
<gene>
    <name evidence="2" type="ORF">TM448A03774_0010</name>
</gene>
<protein>
    <submittedName>
        <fullName evidence="2">Uncharacterized protein</fullName>
    </submittedName>
</protein>
<feature type="compositionally biased region" description="Acidic residues" evidence="1">
    <location>
        <begin position="188"/>
        <end position="203"/>
    </location>
</feature>
<proteinExistence type="predicted"/>
<evidence type="ECO:0000313" key="2">
    <source>
        <dbReference type="EMBL" id="QJA53662.1"/>
    </source>
</evidence>